<dbReference type="InterPro" id="IPR000390">
    <property type="entry name" value="Small_drug/metabolite_transptr"/>
</dbReference>
<dbReference type="GO" id="GO:0005886">
    <property type="term" value="C:plasma membrane"/>
    <property type="evidence" value="ECO:0007669"/>
    <property type="project" value="UniProtKB-SubCell"/>
</dbReference>
<dbReference type="GO" id="GO:0022857">
    <property type="term" value="F:transmembrane transporter activity"/>
    <property type="evidence" value="ECO:0007669"/>
    <property type="project" value="InterPro"/>
</dbReference>
<dbReference type="Gene3D" id="1.10.3730.20">
    <property type="match status" value="1"/>
</dbReference>
<keyword evidence="4 6" id="KW-1133">Transmembrane helix</keyword>
<evidence type="ECO:0000256" key="1">
    <source>
        <dbReference type="ARBA" id="ARBA00004651"/>
    </source>
</evidence>
<evidence type="ECO:0000313" key="8">
    <source>
        <dbReference type="Proteomes" id="UP000269352"/>
    </source>
</evidence>
<feature type="transmembrane region" description="Helical" evidence="6">
    <location>
        <begin position="103"/>
        <end position="120"/>
    </location>
</feature>
<reference evidence="7 8" key="1">
    <citation type="journal article" date="2019" name="ISME J.">
        <title>Genome analyses of uncultured TG2/ZB3 bacteria in 'Margulisbacteria' specifically attached to ectosymbiotic spirochetes of protists in the termite gut.</title>
        <authorList>
            <person name="Utami Y.D."/>
            <person name="Kuwahara H."/>
            <person name="Igai K."/>
            <person name="Murakami T."/>
            <person name="Sugaya K."/>
            <person name="Morikawa T."/>
            <person name="Nagura Y."/>
            <person name="Yuki M."/>
            <person name="Deevong P."/>
            <person name="Inoue T."/>
            <person name="Kihara K."/>
            <person name="Lo N."/>
            <person name="Yamada A."/>
            <person name="Ohkuma M."/>
            <person name="Hongoh Y."/>
        </authorList>
    </citation>
    <scope>NUCLEOTIDE SEQUENCE [LARGE SCALE GENOMIC DNA]</scope>
    <source>
        <strain evidence="7">NkOx7-01</strain>
    </source>
</reference>
<proteinExistence type="predicted"/>
<accession>A0A388TAZ6</accession>
<evidence type="ECO:0000313" key="7">
    <source>
        <dbReference type="EMBL" id="GBR73661.1"/>
    </source>
</evidence>
<dbReference type="SUPFAM" id="SSF103481">
    <property type="entry name" value="Multidrug resistance efflux transporter EmrE"/>
    <property type="match status" value="1"/>
</dbReference>
<feature type="transmembrane region" description="Helical" evidence="6">
    <location>
        <begin position="51"/>
        <end position="70"/>
    </location>
</feature>
<sequence length="122" mass="13758">MQTILLVLVPVLIGVVGQLFLKKGMGIVGQFNFTDWQQIVPQFVRAFANPWVFAGFAFYFLSSLFWMIVLSRVELSVAYPMLSLGYAFVLLASFFLFQETVSPVRWLGVLVIMLGVVLISRS</sequence>
<keyword evidence="5 6" id="KW-0472">Membrane</keyword>
<evidence type="ECO:0000256" key="6">
    <source>
        <dbReference type="SAM" id="Phobius"/>
    </source>
</evidence>
<keyword evidence="3 6" id="KW-0812">Transmembrane</keyword>
<dbReference type="Proteomes" id="UP000269352">
    <property type="component" value="Unassembled WGS sequence"/>
</dbReference>
<name>A0A388TAZ6_TERA1</name>
<dbReference type="AlphaFoldDB" id="A0A388TAZ6"/>
<evidence type="ECO:0000256" key="4">
    <source>
        <dbReference type="ARBA" id="ARBA00022989"/>
    </source>
</evidence>
<evidence type="ECO:0000256" key="2">
    <source>
        <dbReference type="ARBA" id="ARBA00022475"/>
    </source>
</evidence>
<gene>
    <name evidence="7" type="ORF">NO1_0996</name>
</gene>
<dbReference type="PANTHER" id="PTHR30561:SF9">
    <property type="entry name" value="4-AMINO-4-DEOXY-L-ARABINOSE-PHOSPHOUNDECAPRENOL FLIPPASE SUBUNIT ARNF-RELATED"/>
    <property type="match status" value="1"/>
</dbReference>
<keyword evidence="8" id="KW-1185">Reference proteome</keyword>
<comment type="caution">
    <text evidence="7">The sequence shown here is derived from an EMBL/GenBank/DDBJ whole genome shotgun (WGS) entry which is preliminary data.</text>
</comment>
<dbReference type="EMBL" id="BGZN01000016">
    <property type="protein sequence ID" value="GBR73661.1"/>
    <property type="molecule type" value="Genomic_DNA"/>
</dbReference>
<keyword evidence="2" id="KW-1003">Cell membrane</keyword>
<comment type="subcellular location">
    <subcellularLocation>
        <location evidence="1">Cell membrane</location>
        <topology evidence="1">Multi-pass membrane protein</topology>
    </subcellularLocation>
</comment>
<evidence type="ECO:0000256" key="3">
    <source>
        <dbReference type="ARBA" id="ARBA00022692"/>
    </source>
</evidence>
<feature type="transmembrane region" description="Helical" evidence="6">
    <location>
        <begin position="77"/>
        <end position="97"/>
    </location>
</feature>
<organism evidence="7 8">
    <name type="scientific">Termititenax aidoneus</name>
    <dbReference type="NCBI Taxonomy" id="2218524"/>
    <lineage>
        <taxon>Bacteria</taxon>
        <taxon>Bacillati</taxon>
        <taxon>Candidatus Margulisiibacteriota</taxon>
        <taxon>Candidatus Termititenacia</taxon>
        <taxon>Candidatus Termititenacales</taxon>
        <taxon>Candidatus Termititenacaceae</taxon>
        <taxon>Candidatus Termititenax</taxon>
    </lineage>
</organism>
<dbReference type="InterPro" id="IPR037185">
    <property type="entry name" value="EmrE-like"/>
</dbReference>
<evidence type="ECO:0000256" key="5">
    <source>
        <dbReference type="ARBA" id="ARBA00023136"/>
    </source>
</evidence>
<protein>
    <submittedName>
        <fullName evidence="7">Transporter EamA family</fullName>
    </submittedName>
</protein>
<dbReference type="PANTHER" id="PTHR30561">
    <property type="entry name" value="SMR FAMILY PROTON-DEPENDENT DRUG EFFLUX TRANSPORTER SUGE"/>
    <property type="match status" value="1"/>
</dbReference>